<evidence type="ECO:0000313" key="2">
    <source>
        <dbReference type="EMBL" id="MFD1588200.1"/>
    </source>
</evidence>
<evidence type="ECO:0000259" key="1">
    <source>
        <dbReference type="Pfam" id="PF22662"/>
    </source>
</evidence>
<organism evidence="2 3">
    <name type="scientific">Halorientalis brevis</name>
    <dbReference type="NCBI Taxonomy" id="1126241"/>
    <lineage>
        <taxon>Archaea</taxon>
        <taxon>Methanobacteriati</taxon>
        <taxon>Methanobacteriota</taxon>
        <taxon>Stenosarchaea group</taxon>
        <taxon>Halobacteria</taxon>
        <taxon>Halobacteriales</taxon>
        <taxon>Haloarculaceae</taxon>
        <taxon>Halorientalis</taxon>
    </lineage>
</organism>
<protein>
    <submittedName>
        <fullName evidence="2">CRISPR-associated CARF protein Csa3</fullName>
    </submittedName>
</protein>
<dbReference type="AlphaFoldDB" id="A0ABD6CDE2"/>
<dbReference type="RefSeq" id="WP_247381634.1">
    <property type="nucleotide sequence ID" value="NZ_JALLGV010000011.1"/>
</dbReference>
<name>A0ABD6CDE2_9EURY</name>
<dbReference type="SUPFAM" id="SSF46785">
    <property type="entry name" value="Winged helix' DNA-binding domain"/>
    <property type="match status" value="1"/>
</dbReference>
<dbReference type="InterPro" id="IPR054588">
    <property type="entry name" value="Csa3_N"/>
</dbReference>
<comment type="caution">
    <text evidence="2">The sequence shown here is derived from an EMBL/GenBank/DDBJ whole genome shotgun (WGS) entry which is preliminary data.</text>
</comment>
<dbReference type="InterPro" id="IPR010163">
    <property type="entry name" value="Csa3"/>
</dbReference>
<evidence type="ECO:0000313" key="3">
    <source>
        <dbReference type="Proteomes" id="UP001597119"/>
    </source>
</evidence>
<dbReference type="Pfam" id="PF13412">
    <property type="entry name" value="HTH_24"/>
    <property type="match status" value="1"/>
</dbReference>
<accession>A0ABD6CDE2</accession>
<sequence length="215" mass="23058">MRTYISPIGFNSTSVTRPLLSRGIDSGDQVVLIRPDVAEDHERAVEAIHDVERLVQEIEPDISLTTERISHTEFSTAVLECSDLIQAAEGECIVTLGGGARDVLVPFVVAAITHVRLLSAALFFSDLDGTVQEWSLPRLTATTPDPTVETLETIAAVDGGLSIPEVTARTGHSKSTVTRHVGALADEGIVETWKEGKTKYAAVTLTGQLLLRDGS</sequence>
<keyword evidence="3" id="KW-1185">Reference proteome</keyword>
<dbReference type="EMBL" id="JBHUDJ010000009">
    <property type="protein sequence ID" value="MFD1588200.1"/>
    <property type="molecule type" value="Genomic_DNA"/>
</dbReference>
<dbReference type="Gene3D" id="1.10.10.10">
    <property type="entry name" value="Winged helix-like DNA-binding domain superfamily/Winged helix DNA-binding domain"/>
    <property type="match status" value="1"/>
</dbReference>
<dbReference type="Gene3D" id="3.40.50.11700">
    <property type="match status" value="1"/>
</dbReference>
<reference evidence="2 3" key="1">
    <citation type="journal article" date="2019" name="Int. J. Syst. Evol. Microbiol.">
        <title>The Global Catalogue of Microorganisms (GCM) 10K type strain sequencing project: providing services to taxonomists for standard genome sequencing and annotation.</title>
        <authorList>
            <consortium name="The Broad Institute Genomics Platform"/>
            <consortium name="The Broad Institute Genome Sequencing Center for Infectious Disease"/>
            <person name="Wu L."/>
            <person name="Ma J."/>
        </authorList>
    </citation>
    <scope>NUCLEOTIDE SEQUENCE [LARGE SCALE GENOMIC DNA]</scope>
    <source>
        <strain evidence="2 3">CGMCC 1.12125</strain>
    </source>
</reference>
<dbReference type="Pfam" id="PF22662">
    <property type="entry name" value="Csa3_N"/>
    <property type="match status" value="1"/>
</dbReference>
<dbReference type="NCBIfam" id="TIGR01884">
    <property type="entry name" value="cas_HTH"/>
    <property type="match status" value="1"/>
</dbReference>
<proteinExistence type="predicted"/>
<feature type="domain" description="Csa3 N-terminal" evidence="1">
    <location>
        <begin position="2"/>
        <end position="115"/>
    </location>
</feature>
<dbReference type="InterPro" id="IPR036388">
    <property type="entry name" value="WH-like_DNA-bd_sf"/>
</dbReference>
<dbReference type="Proteomes" id="UP001597119">
    <property type="component" value="Unassembled WGS sequence"/>
</dbReference>
<dbReference type="InterPro" id="IPR036390">
    <property type="entry name" value="WH_DNA-bd_sf"/>
</dbReference>
<gene>
    <name evidence="2" type="primary">csa3</name>
    <name evidence="2" type="ORF">ACFR9U_14555</name>
</gene>